<keyword evidence="3" id="KW-0238">DNA-binding</keyword>
<accession>B2IIS7</accession>
<dbReference type="InterPro" id="IPR036390">
    <property type="entry name" value="WH_DNA-bd_sf"/>
</dbReference>
<dbReference type="Gene3D" id="1.10.10.10">
    <property type="entry name" value="Winged helix-like DNA-binding domain superfamily/Winged helix DNA-binding domain"/>
    <property type="match status" value="1"/>
</dbReference>
<gene>
    <name evidence="6" type="ordered locus">Bind_2537</name>
</gene>
<dbReference type="Pfam" id="PF00126">
    <property type="entry name" value="HTH_1"/>
    <property type="match status" value="1"/>
</dbReference>
<evidence type="ECO:0000313" key="6">
    <source>
        <dbReference type="EMBL" id="ACB96139.1"/>
    </source>
</evidence>
<name>B2IIS7_BEII9</name>
<dbReference type="InterPro" id="IPR036388">
    <property type="entry name" value="WH-like_DNA-bd_sf"/>
</dbReference>
<evidence type="ECO:0000313" key="7">
    <source>
        <dbReference type="Proteomes" id="UP000001695"/>
    </source>
</evidence>
<reference evidence="7" key="1">
    <citation type="submission" date="2008-03" db="EMBL/GenBank/DDBJ databases">
        <title>Complete sequence of chromosome of Beijerinckia indica subsp. indica ATCC 9039.</title>
        <authorList>
            <consortium name="US DOE Joint Genome Institute"/>
            <person name="Copeland A."/>
            <person name="Lucas S."/>
            <person name="Lapidus A."/>
            <person name="Glavina del Rio T."/>
            <person name="Dalin E."/>
            <person name="Tice H."/>
            <person name="Bruce D."/>
            <person name="Goodwin L."/>
            <person name="Pitluck S."/>
            <person name="LaButti K."/>
            <person name="Schmutz J."/>
            <person name="Larimer F."/>
            <person name="Land M."/>
            <person name="Hauser L."/>
            <person name="Kyrpides N."/>
            <person name="Mikhailova N."/>
            <person name="Dunfield P.F."/>
            <person name="Dedysh S.N."/>
            <person name="Liesack W."/>
            <person name="Saw J.H."/>
            <person name="Alam M."/>
            <person name="Chen Y."/>
            <person name="Murrell J.C."/>
            <person name="Richardson P."/>
        </authorList>
    </citation>
    <scope>NUCLEOTIDE SEQUENCE [LARGE SCALE GENOMIC DNA]</scope>
    <source>
        <strain evidence="7">ATCC 9039 / DSM 1715 / NCIMB 8712</strain>
    </source>
</reference>
<proteinExistence type="inferred from homology"/>
<dbReference type="STRING" id="395963.Bind_2537"/>
<sequence length="310" mass="33399">MRFDLTDLNLLVACIETGSLTQGAQRTHIALAAASARISLMERRLNVQLLERSRKGVVPTPAGEAMLKHARIILGNVGALEADVAEFAGGLRGRVRLLSNTNALTEFLPQALGCFLAGHRDISVTVEERLSHDIVRAVTEGEADIGIVAGTADIAGLQSYRFASDRLALVVPTASHLGPEALAFETILSEDFVGLQETSAIQAFVAGLAERAGRPIKLRMQMLGFDAVCRMVENGAGIAIVPESSAHRAQKSMDVRIVPLIDPWARRDLRLCVREVCQLTPVAFTLFEHLREYGESGAESECESSASSDQ</sequence>
<evidence type="ECO:0000256" key="4">
    <source>
        <dbReference type="ARBA" id="ARBA00023163"/>
    </source>
</evidence>
<dbReference type="EMBL" id="CP001016">
    <property type="protein sequence ID" value="ACB96139.1"/>
    <property type="molecule type" value="Genomic_DNA"/>
</dbReference>
<protein>
    <submittedName>
        <fullName evidence="6">Transcriptional regulator, LysR family</fullName>
    </submittedName>
</protein>
<dbReference type="GO" id="GO:0005829">
    <property type="term" value="C:cytosol"/>
    <property type="evidence" value="ECO:0007669"/>
    <property type="project" value="TreeGrafter"/>
</dbReference>
<keyword evidence="2" id="KW-0805">Transcription regulation</keyword>
<reference evidence="6 7" key="2">
    <citation type="journal article" date="2010" name="J. Bacteriol.">
        <title>Complete genome sequence of Beijerinckia indica subsp. indica.</title>
        <authorList>
            <person name="Tamas I."/>
            <person name="Dedysh S.N."/>
            <person name="Liesack W."/>
            <person name="Stott M.B."/>
            <person name="Alam M."/>
            <person name="Murrell J.C."/>
            <person name="Dunfield P.F."/>
        </authorList>
    </citation>
    <scope>NUCLEOTIDE SEQUENCE [LARGE SCALE GENOMIC DNA]</scope>
    <source>
        <strain evidence="7">ATCC 9039 / DSM 1715 / NCIMB 8712</strain>
    </source>
</reference>
<dbReference type="GO" id="GO:0003700">
    <property type="term" value="F:DNA-binding transcription factor activity"/>
    <property type="evidence" value="ECO:0007669"/>
    <property type="project" value="InterPro"/>
</dbReference>
<feature type="domain" description="HTH lysR-type" evidence="5">
    <location>
        <begin position="3"/>
        <end position="60"/>
    </location>
</feature>
<dbReference type="AlphaFoldDB" id="B2IIS7"/>
<evidence type="ECO:0000259" key="5">
    <source>
        <dbReference type="PROSITE" id="PS50931"/>
    </source>
</evidence>
<comment type="similarity">
    <text evidence="1">Belongs to the LysR transcriptional regulatory family.</text>
</comment>
<dbReference type="PANTHER" id="PTHR30419">
    <property type="entry name" value="HTH-TYPE TRANSCRIPTIONAL REGULATOR YBHD"/>
    <property type="match status" value="1"/>
</dbReference>
<organism evidence="6 7">
    <name type="scientific">Beijerinckia indica subsp. indica (strain ATCC 9039 / DSM 1715 / NCIMB 8712)</name>
    <dbReference type="NCBI Taxonomy" id="395963"/>
    <lineage>
        <taxon>Bacteria</taxon>
        <taxon>Pseudomonadati</taxon>
        <taxon>Pseudomonadota</taxon>
        <taxon>Alphaproteobacteria</taxon>
        <taxon>Hyphomicrobiales</taxon>
        <taxon>Beijerinckiaceae</taxon>
        <taxon>Beijerinckia</taxon>
    </lineage>
</organism>
<dbReference type="SUPFAM" id="SSF53850">
    <property type="entry name" value="Periplasmic binding protein-like II"/>
    <property type="match status" value="1"/>
</dbReference>
<dbReference type="OrthoDB" id="9785974at2"/>
<dbReference type="GO" id="GO:0003677">
    <property type="term" value="F:DNA binding"/>
    <property type="evidence" value="ECO:0007669"/>
    <property type="project" value="UniProtKB-KW"/>
</dbReference>
<dbReference type="CDD" id="cd08421">
    <property type="entry name" value="PBP2_LTTR_like_1"/>
    <property type="match status" value="1"/>
</dbReference>
<dbReference type="InterPro" id="IPR000847">
    <property type="entry name" value="LysR_HTH_N"/>
</dbReference>
<keyword evidence="4" id="KW-0804">Transcription</keyword>
<keyword evidence="7" id="KW-1185">Reference proteome</keyword>
<dbReference type="HOGENOM" id="CLU_039613_6_0_5"/>
<dbReference type="Proteomes" id="UP000001695">
    <property type="component" value="Chromosome"/>
</dbReference>
<dbReference type="InterPro" id="IPR005119">
    <property type="entry name" value="LysR_subst-bd"/>
</dbReference>
<dbReference type="InterPro" id="IPR050950">
    <property type="entry name" value="HTH-type_LysR_regulators"/>
</dbReference>
<dbReference type="Pfam" id="PF03466">
    <property type="entry name" value="LysR_substrate"/>
    <property type="match status" value="1"/>
</dbReference>
<dbReference type="PANTHER" id="PTHR30419:SF2">
    <property type="entry name" value="LYSR FAMILY TRANSCRIPTIONAL REGULATOR"/>
    <property type="match status" value="1"/>
</dbReference>
<dbReference type="Gene3D" id="3.40.190.290">
    <property type="match status" value="1"/>
</dbReference>
<dbReference type="SUPFAM" id="SSF46785">
    <property type="entry name" value="Winged helix' DNA-binding domain"/>
    <property type="match status" value="1"/>
</dbReference>
<evidence type="ECO:0000256" key="3">
    <source>
        <dbReference type="ARBA" id="ARBA00023125"/>
    </source>
</evidence>
<dbReference type="RefSeq" id="WP_012385492.1">
    <property type="nucleotide sequence ID" value="NC_010581.1"/>
</dbReference>
<dbReference type="eggNOG" id="COG0583">
    <property type="taxonomic scope" value="Bacteria"/>
</dbReference>
<dbReference type="KEGG" id="bid:Bind_2537"/>
<evidence type="ECO:0000256" key="2">
    <source>
        <dbReference type="ARBA" id="ARBA00023015"/>
    </source>
</evidence>
<evidence type="ECO:0000256" key="1">
    <source>
        <dbReference type="ARBA" id="ARBA00009437"/>
    </source>
</evidence>
<dbReference type="PROSITE" id="PS50931">
    <property type="entry name" value="HTH_LYSR"/>
    <property type="match status" value="1"/>
</dbReference>